<evidence type="ECO:0000256" key="12">
    <source>
        <dbReference type="RuleBase" id="RU366025"/>
    </source>
</evidence>
<evidence type="ECO:0000256" key="7">
    <source>
        <dbReference type="ARBA" id="ARBA00022786"/>
    </source>
</evidence>
<dbReference type="Proteomes" id="UP000319801">
    <property type="component" value="Unassembled WGS sequence"/>
</dbReference>
<feature type="domain" description="USP" evidence="15">
    <location>
        <begin position="64"/>
        <end position="498"/>
    </location>
</feature>
<comment type="similarity">
    <text evidence="4 12">Belongs to the peptidase C19 family.</text>
</comment>
<feature type="transmembrane region" description="Helical" evidence="14">
    <location>
        <begin position="537"/>
        <end position="556"/>
    </location>
</feature>
<evidence type="ECO:0000256" key="11">
    <source>
        <dbReference type="ARBA" id="ARBA00023136"/>
    </source>
</evidence>
<gene>
    <name evidence="16" type="ORF">Baya_10894</name>
</gene>
<dbReference type="PANTHER" id="PTHR24006">
    <property type="entry name" value="UBIQUITIN CARBOXYL-TERMINAL HYDROLASE"/>
    <property type="match status" value="1"/>
</dbReference>
<evidence type="ECO:0000313" key="16">
    <source>
        <dbReference type="EMBL" id="TSR04287.1"/>
    </source>
</evidence>
<dbReference type="InterPro" id="IPR028889">
    <property type="entry name" value="USP"/>
</dbReference>
<evidence type="ECO:0000256" key="1">
    <source>
        <dbReference type="ARBA" id="ARBA00000707"/>
    </source>
</evidence>
<feature type="transmembrane region" description="Helical" evidence="14">
    <location>
        <begin position="634"/>
        <end position="652"/>
    </location>
</feature>
<evidence type="ECO:0000259" key="15">
    <source>
        <dbReference type="PROSITE" id="PS50235"/>
    </source>
</evidence>
<evidence type="ECO:0000256" key="13">
    <source>
        <dbReference type="SAM" id="MobiDB-lite"/>
    </source>
</evidence>
<dbReference type="EC" id="3.4.19.12" evidence="12"/>
<dbReference type="InterPro" id="IPR050164">
    <property type="entry name" value="Peptidase_C19"/>
</dbReference>
<keyword evidence="11 14" id="KW-0472">Membrane</keyword>
<dbReference type="Pfam" id="PF04117">
    <property type="entry name" value="Mpv17_PMP22"/>
    <property type="match status" value="1"/>
</dbReference>
<comment type="caution">
    <text evidence="16">The sequence shown here is derived from an EMBL/GenBank/DDBJ whole genome shotgun (WGS) entry which is preliminary data.</text>
</comment>
<comment type="similarity">
    <text evidence="3">Belongs to the peroxisomal membrane protein PXMP2/4 family.</text>
</comment>
<dbReference type="CDD" id="cd02662">
    <property type="entry name" value="Peptidase_C19F"/>
    <property type="match status" value="1"/>
</dbReference>
<evidence type="ECO:0000313" key="17">
    <source>
        <dbReference type="Proteomes" id="UP000319801"/>
    </source>
</evidence>
<comment type="catalytic activity">
    <reaction evidence="1 12">
        <text>Thiol-dependent hydrolysis of ester, thioester, amide, peptide and isopeptide bonds formed by the C-terminal Gly of ubiquitin (a 76-residue protein attached to proteins as an intracellular targeting signal).</text>
        <dbReference type="EC" id="3.4.19.12"/>
    </reaction>
</comment>
<dbReference type="PANTHER" id="PTHR24006:SF888">
    <property type="entry name" value="UBIQUITIN CARBOXYL-TERMINAL HYDROLASE 30"/>
    <property type="match status" value="1"/>
</dbReference>
<dbReference type="PROSITE" id="PS50235">
    <property type="entry name" value="USP_3"/>
    <property type="match status" value="1"/>
</dbReference>
<dbReference type="InterPro" id="IPR001394">
    <property type="entry name" value="Peptidase_C19_UCH"/>
</dbReference>
<dbReference type="GO" id="GO:0006508">
    <property type="term" value="P:proteolysis"/>
    <property type="evidence" value="ECO:0007669"/>
    <property type="project" value="UniProtKB-KW"/>
</dbReference>
<keyword evidence="9 12" id="KW-0788">Thiol protease</keyword>
<feature type="transmembrane region" description="Helical" evidence="14">
    <location>
        <begin position="31"/>
        <end position="49"/>
    </location>
</feature>
<reference evidence="16 17" key="1">
    <citation type="journal article" date="2019" name="Genome Biol. Evol.">
        <title>Whole-Genome Sequencing of the Giant Devil Catfish, Bagarius yarrelli.</title>
        <authorList>
            <person name="Jiang W."/>
            <person name="Lv Y."/>
            <person name="Cheng L."/>
            <person name="Yang K."/>
            <person name="Chao B."/>
            <person name="Wang X."/>
            <person name="Li Y."/>
            <person name="Pan X."/>
            <person name="You X."/>
            <person name="Zhang Y."/>
            <person name="Yang J."/>
            <person name="Li J."/>
            <person name="Zhang X."/>
            <person name="Liu S."/>
            <person name="Sun C."/>
            <person name="Yang J."/>
            <person name="Shi Q."/>
        </authorList>
    </citation>
    <scope>NUCLEOTIDE SEQUENCE [LARGE SCALE GENOMIC DNA]</scope>
    <source>
        <strain evidence="16">JWS20170419001</strain>
        <tissue evidence="16">Muscle</tissue>
    </source>
</reference>
<evidence type="ECO:0000256" key="3">
    <source>
        <dbReference type="ARBA" id="ARBA00006824"/>
    </source>
</evidence>
<dbReference type="InterPro" id="IPR007248">
    <property type="entry name" value="Mpv17_PMP22"/>
</dbReference>
<evidence type="ECO:0000256" key="6">
    <source>
        <dbReference type="ARBA" id="ARBA00022692"/>
    </source>
</evidence>
<dbReference type="GO" id="GO:0016020">
    <property type="term" value="C:membrane"/>
    <property type="evidence" value="ECO:0007669"/>
    <property type="project" value="UniProtKB-SubCell"/>
</dbReference>
<comment type="subcellular location">
    <subcellularLocation>
        <location evidence="2">Membrane</location>
        <topology evidence="2">Multi-pass membrane protein</topology>
    </subcellularLocation>
</comment>
<keyword evidence="6 14" id="KW-0812">Transmembrane</keyword>
<evidence type="ECO:0000256" key="8">
    <source>
        <dbReference type="ARBA" id="ARBA00022801"/>
    </source>
</evidence>
<dbReference type="GO" id="GO:0016579">
    <property type="term" value="P:protein deubiquitination"/>
    <property type="evidence" value="ECO:0007669"/>
    <property type="project" value="InterPro"/>
</dbReference>
<name>A0A556V0S1_BAGYA</name>
<dbReference type="InterPro" id="IPR018200">
    <property type="entry name" value="USP_CS"/>
</dbReference>
<keyword evidence="17" id="KW-1185">Reference proteome</keyword>
<dbReference type="EMBL" id="VCAZ01000090">
    <property type="protein sequence ID" value="TSR04287.1"/>
    <property type="molecule type" value="Genomic_DNA"/>
</dbReference>
<dbReference type="OrthoDB" id="2248014at2759"/>
<keyword evidence="10 14" id="KW-1133">Transmembrane helix</keyword>
<keyword evidence="5 12" id="KW-0645">Protease</keyword>
<dbReference type="GO" id="GO:0005829">
    <property type="term" value="C:cytosol"/>
    <property type="evidence" value="ECO:0007669"/>
    <property type="project" value="TreeGrafter"/>
</dbReference>
<dbReference type="GO" id="GO:0005634">
    <property type="term" value="C:nucleus"/>
    <property type="evidence" value="ECO:0007669"/>
    <property type="project" value="TreeGrafter"/>
</dbReference>
<dbReference type="Gene3D" id="3.90.70.10">
    <property type="entry name" value="Cysteine proteinases"/>
    <property type="match status" value="1"/>
</dbReference>
<keyword evidence="7 12" id="KW-0833">Ubl conjugation pathway</keyword>
<feature type="region of interest" description="Disordered" evidence="13">
    <location>
        <begin position="373"/>
        <end position="401"/>
    </location>
</feature>
<protein>
    <recommendedName>
        <fullName evidence="12">Ubiquitin carboxyl-terminal hydrolase</fullName>
        <ecNumber evidence="12">3.4.19.12</ecNumber>
    </recommendedName>
</protein>
<keyword evidence="8 12" id="KW-0378">Hydrolase</keyword>
<evidence type="ECO:0000256" key="10">
    <source>
        <dbReference type="ARBA" id="ARBA00022989"/>
    </source>
</evidence>
<dbReference type="Pfam" id="PF00443">
    <property type="entry name" value="UCH"/>
    <property type="match status" value="1"/>
</dbReference>
<accession>A0A556V0S1</accession>
<evidence type="ECO:0000256" key="2">
    <source>
        <dbReference type="ARBA" id="ARBA00004141"/>
    </source>
</evidence>
<evidence type="ECO:0000256" key="5">
    <source>
        <dbReference type="ARBA" id="ARBA00022670"/>
    </source>
</evidence>
<dbReference type="PROSITE" id="PS00972">
    <property type="entry name" value="USP_1"/>
    <property type="match status" value="1"/>
</dbReference>
<dbReference type="SUPFAM" id="SSF54001">
    <property type="entry name" value="Cysteine proteinases"/>
    <property type="match status" value="1"/>
</dbReference>
<evidence type="ECO:0000256" key="9">
    <source>
        <dbReference type="ARBA" id="ARBA00022807"/>
    </source>
</evidence>
<proteinExistence type="inferred from homology"/>
<organism evidence="16 17">
    <name type="scientific">Bagarius yarrelli</name>
    <name type="common">Goonch</name>
    <name type="synonym">Bagrus yarrelli</name>
    <dbReference type="NCBI Taxonomy" id="175774"/>
    <lineage>
        <taxon>Eukaryota</taxon>
        <taxon>Metazoa</taxon>
        <taxon>Chordata</taxon>
        <taxon>Craniata</taxon>
        <taxon>Vertebrata</taxon>
        <taxon>Euteleostomi</taxon>
        <taxon>Actinopterygii</taxon>
        <taxon>Neopterygii</taxon>
        <taxon>Teleostei</taxon>
        <taxon>Ostariophysi</taxon>
        <taxon>Siluriformes</taxon>
        <taxon>Sisoridae</taxon>
        <taxon>Sisorinae</taxon>
        <taxon>Bagarius</taxon>
    </lineage>
</organism>
<sequence>MSWCGPEATGELLREFLRTRSSVRNRMMKNWGVMGGIAAAMAVGVYVLWGPSAGRKKRRRGMVPGLLNLGNTCFLNALLQGLAACPSLVSWLQEFTTHSRSSCLPSDAQSGMQSASLQDTRVSKTLLELLTALSSLDPGLDDVLDAGSLLEALRLYRWHISSFEEQSAKLSLRLQDAHELFHVLTSSLEEEREQQPRVPHLFDMETLEKSAEKSEISVSCWSRGPLHPIPDLWRTQHPFHGRLTSYMACKRCEHQSPVRYDSFDSLSLSIPAVQWGRPITLDQCLQHFISSETIKEVVCENCTKKQAGSADSRAIESQRTTFIKQLKLGKLPRCLCIHLQRLTWSPEGAPIKRHEHVKFSEYLNMDRYKHSSVTHTLQKPSRDKITPRNITNGVDPEHHNNNKPLANGSISTAFLCPSALGTQLNLTHDFSSSEYLFRLTAVLVHHGDTHSGHFVTYRRSPASFSSSQWLWVSDESVRKASMQEVLSSSAYLLFYERVRSAVLSALGNLLAQVLESKKKLKDGQSRKELEVNGPIRFAVYGLVITGPVSHYFYHLLELLFPTTAPFSTLKRLLLERLIFAPAFLLLFFVVMNTLEGKTNAELRDKLRARYWPALKMNWKVWTPFQFININYVPVQFRVLFANLIALFWNAYLTSIRK</sequence>
<feature type="transmembrane region" description="Helical" evidence="14">
    <location>
        <begin position="577"/>
        <end position="594"/>
    </location>
</feature>
<dbReference type="AlphaFoldDB" id="A0A556V0S1"/>
<dbReference type="InterPro" id="IPR038765">
    <property type="entry name" value="Papain-like_cys_pep_sf"/>
</dbReference>
<evidence type="ECO:0000256" key="14">
    <source>
        <dbReference type="SAM" id="Phobius"/>
    </source>
</evidence>
<evidence type="ECO:0000256" key="4">
    <source>
        <dbReference type="ARBA" id="ARBA00009085"/>
    </source>
</evidence>
<dbReference type="PROSITE" id="PS00973">
    <property type="entry name" value="USP_2"/>
    <property type="match status" value="1"/>
</dbReference>
<dbReference type="GO" id="GO:0004843">
    <property type="term" value="F:cysteine-type deubiquitinase activity"/>
    <property type="evidence" value="ECO:0007669"/>
    <property type="project" value="UniProtKB-UniRule"/>
</dbReference>